<reference evidence="4 5" key="1">
    <citation type="submission" date="2024-03" db="EMBL/GenBank/DDBJ databases">
        <title>Novel species of the genus Variovorax.</title>
        <authorList>
            <person name="Liu Q."/>
            <person name="Xin Y.-H."/>
        </authorList>
    </citation>
    <scope>NUCLEOTIDE SEQUENCE [LARGE SCALE GENOMIC DNA]</scope>
    <source>
        <strain evidence="4 5">KACC 18900</strain>
    </source>
</reference>
<evidence type="ECO:0000256" key="1">
    <source>
        <dbReference type="ARBA" id="ARBA00023235"/>
    </source>
</evidence>
<evidence type="ECO:0000313" key="5">
    <source>
        <dbReference type="Proteomes" id="UP001385892"/>
    </source>
</evidence>
<dbReference type="RefSeq" id="WP_340345291.1">
    <property type="nucleotide sequence ID" value="NZ_JBBKZT010000013.1"/>
</dbReference>
<name>A0ABU8WR95_9BURK</name>
<dbReference type="InterPro" id="IPR013022">
    <property type="entry name" value="Xyl_isomerase-like_TIM-brl"/>
</dbReference>
<sequence length="313" mass="34273">MKTVVRPLCSIHSYVYMPEWSGNRAPSAAAAASSAGYTHMVVPLRNFEAIDPAAIAKTFEANQLSPVNSVNLLPHADLSSLDPDIRHRGIERVRQGLRLARDMGSHHVGGVLYGVLRKHERPATSEQLKHAAHSLSVLAEEAKVMGIRLAIEIVNRYESNLINTVDQALNFLRSVGSDNVFLHLDTFHMNIEEADMRRALEAALPVLAYFELDQNNRGRPDQGAIDFDPLLSLLFASGYDDIVGIEAFSRNHISEEIGGAIGIWRDLFDYSCDVADAGIALINDARERSKSVSQSSAGLCGVRSSERALKVSS</sequence>
<proteinExistence type="predicted"/>
<evidence type="ECO:0000256" key="2">
    <source>
        <dbReference type="SAM" id="MobiDB-lite"/>
    </source>
</evidence>
<feature type="region of interest" description="Disordered" evidence="2">
    <location>
        <begin position="293"/>
        <end position="313"/>
    </location>
</feature>
<evidence type="ECO:0000313" key="4">
    <source>
        <dbReference type="EMBL" id="MEJ8850076.1"/>
    </source>
</evidence>
<dbReference type="Gene3D" id="3.20.20.150">
    <property type="entry name" value="Divalent-metal-dependent TIM barrel enzymes"/>
    <property type="match status" value="1"/>
</dbReference>
<accession>A0ABU8WR95</accession>
<keyword evidence="5" id="KW-1185">Reference proteome</keyword>
<dbReference type="EMBL" id="JBBKZT010000013">
    <property type="protein sequence ID" value="MEJ8850076.1"/>
    <property type="molecule type" value="Genomic_DNA"/>
</dbReference>
<organism evidence="4 5">
    <name type="scientific">Variovorax rhizosphaerae</name>
    <dbReference type="NCBI Taxonomy" id="1836200"/>
    <lineage>
        <taxon>Bacteria</taxon>
        <taxon>Pseudomonadati</taxon>
        <taxon>Pseudomonadota</taxon>
        <taxon>Betaproteobacteria</taxon>
        <taxon>Burkholderiales</taxon>
        <taxon>Comamonadaceae</taxon>
        <taxon>Variovorax</taxon>
    </lineage>
</organism>
<dbReference type="Pfam" id="PF01261">
    <property type="entry name" value="AP_endonuc_2"/>
    <property type="match status" value="1"/>
</dbReference>
<dbReference type="PANTHER" id="PTHR43489:SF7">
    <property type="entry name" value="3-DEHYDRO-D-GULOSIDE 4-EPIMERASE-RELATED"/>
    <property type="match status" value="1"/>
</dbReference>
<gene>
    <name evidence="4" type="ORF">WKW82_25755</name>
</gene>
<evidence type="ECO:0000259" key="3">
    <source>
        <dbReference type="Pfam" id="PF01261"/>
    </source>
</evidence>
<dbReference type="InterPro" id="IPR036237">
    <property type="entry name" value="Xyl_isomerase-like_sf"/>
</dbReference>
<dbReference type="InterPro" id="IPR050417">
    <property type="entry name" value="Sugar_Epim/Isomerase"/>
</dbReference>
<comment type="caution">
    <text evidence="4">The sequence shown here is derived from an EMBL/GenBank/DDBJ whole genome shotgun (WGS) entry which is preliminary data.</text>
</comment>
<feature type="domain" description="Xylose isomerase-like TIM barrel" evidence="3">
    <location>
        <begin position="30"/>
        <end position="257"/>
    </location>
</feature>
<dbReference type="SUPFAM" id="SSF51658">
    <property type="entry name" value="Xylose isomerase-like"/>
    <property type="match status" value="1"/>
</dbReference>
<dbReference type="GO" id="GO:0016853">
    <property type="term" value="F:isomerase activity"/>
    <property type="evidence" value="ECO:0007669"/>
    <property type="project" value="UniProtKB-KW"/>
</dbReference>
<keyword evidence="1 4" id="KW-0413">Isomerase</keyword>
<dbReference type="Proteomes" id="UP001385892">
    <property type="component" value="Unassembled WGS sequence"/>
</dbReference>
<feature type="compositionally biased region" description="Basic and acidic residues" evidence="2">
    <location>
        <begin position="304"/>
        <end position="313"/>
    </location>
</feature>
<protein>
    <submittedName>
        <fullName evidence="4">Sugar phosphate isomerase/epimerase family protein</fullName>
    </submittedName>
</protein>
<dbReference type="PANTHER" id="PTHR43489">
    <property type="entry name" value="ISOMERASE"/>
    <property type="match status" value="1"/>
</dbReference>